<evidence type="ECO:0000259" key="1">
    <source>
        <dbReference type="Pfam" id="PF06985"/>
    </source>
</evidence>
<dbReference type="Pfam" id="PF06985">
    <property type="entry name" value="HET"/>
    <property type="match status" value="1"/>
</dbReference>
<name>A0A2J6S913_HYAVF</name>
<protein>
    <submittedName>
        <fullName evidence="2">HET-domain-containing protein</fullName>
    </submittedName>
</protein>
<reference evidence="2 3" key="1">
    <citation type="submission" date="2016-04" db="EMBL/GenBank/DDBJ databases">
        <title>A degradative enzymes factory behind the ericoid mycorrhizal symbiosis.</title>
        <authorList>
            <consortium name="DOE Joint Genome Institute"/>
            <person name="Martino E."/>
            <person name="Morin E."/>
            <person name="Grelet G."/>
            <person name="Kuo A."/>
            <person name="Kohler A."/>
            <person name="Daghino S."/>
            <person name="Barry K."/>
            <person name="Choi C."/>
            <person name="Cichocki N."/>
            <person name="Clum A."/>
            <person name="Copeland A."/>
            <person name="Hainaut M."/>
            <person name="Haridas S."/>
            <person name="Labutti K."/>
            <person name="Lindquist E."/>
            <person name="Lipzen A."/>
            <person name="Khouja H.-R."/>
            <person name="Murat C."/>
            <person name="Ohm R."/>
            <person name="Olson A."/>
            <person name="Spatafora J."/>
            <person name="Veneault-Fourrey C."/>
            <person name="Henrissat B."/>
            <person name="Grigoriev I."/>
            <person name="Martin F."/>
            <person name="Perotto S."/>
        </authorList>
    </citation>
    <scope>NUCLEOTIDE SEQUENCE [LARGE SCALE GENOMIC DNA]</scope>
    <source>
        <strain evidence="2 3">F</strain>
    </source>
</reference>
<dbReference type="Proteomes" id="UP000235786">
    <property type="component" value="Unassembled WGS sequence"/>
</dbReference>
<organism evidence="2 3">
    <name type="scientific">Hyaloscypha variabilis (strain UAMH 11265 / GT02V1 / F)</name>
    <name type="common">Meliniomyces variabilis</name>
    <dbReference type="NCBI Taxonomy" id="1149755"/>
    <lineage>
        <taxon>Eukaryota</taxon>
        <taxon>Fungi</taxon>
        <taxon>Dikarya</taxon>
        <taxon>Ascomycota</taxon>
        <taxon>Pezizomycotina</taxon>
        <taxon>Leotiomycetes</taxon>
        <taxon>Helotiales</taxon>
        <taxon>Hyaloscyphaceae</taxon>
        <taxon>Hyaloscypha</taxon>
        <taxon>Hyaloscypha variabilis</taxon>
    </lineage>
</organism>
<dbReference type="EMBL" id="KZ613938">
    <property type="protein sequence ID" value="PMD47253.1"/>
    <property type="molecule type" value="Genomic_DNA"/>
</dbReference>
<keyword evidence="3" id="KW-1185">Reference proteome</keyword>
<dbReference type="PANTHER" id="PTHR33112:SF16">
    <property type="entry name" value="HETEROKARYON INCOMPATIBILITY DOMAIN-CONTAINING PROTEIN"/>
    <property type="match status" value="1"/>
</dbReference>
<dbReference type="AlphaFoldDB" id="A0A2J6S913"/>
<gene>
    <name evidence="2" type="ORF">L207DRAFT_506251</name>
</gene>
<feature type="domain" description="Heterokaryon incompatibility" evidence="1">
    <location>
        <begin position="133"/>
        <end position="280"/>
    </location>
</feature>
<evidence type="ECO:0000313" key="2">
    <source>
        <dbReference type="EMBL" id="PMD47253.1"/>
    </source>
</evidence>
<proteinExistence type="predicted"/>
<dbReference type="InterPro" id="IPR010730">
    <property type="entry name" value="HET"/>
</dbReference>
<dbReference type="PANTHER" id="PTHR33112">
    <property type="entry name" value="DOMAIN PROTEIN, PUTATIVE-RELATED"/>
    <property type="match status" value="1"/>
</dbReference>
<sequence>MVSHFLGPESKHITSVTIRGEVREDLPAKISFRPFLITDDGNVEWMDRIEFVFYTHRKCPLLPALGILEPFPKSVDLERSVSFIQERLGQCLETHRGCSKVTASTLPRRILSIGASESEGIKLIQPQGLQAKYATLSHCWGGIQPLRTTKSSLASMLVSISSHDLPIVFQQAILVARKLSIKYIWIDSLCIIQDSQSDWELESAKMCDYYRNSYLNISTASSPNHGVPFLGKRESHWWPAEFHLRGTFGRRYEVFAKRVPQTGNITDGGVLFSRAWAWQEAALAPRTIYFTTATLIWECWKGTNPDHYVPDLLAYGVYGFSFMLGPNWTDWSLSQQGALWEVWNNIVTVYSTRLLTYEIDRLPALSGAAARFQVATKCRYLAGFWEQSLPACLCWELAIWATSDTALAYTYSKYIAPSWSWASVSQAVEYVVRLDIKEFESYVTIMNAHCEVPGLNPFGRISAAHLHLKGKVAQVLLRCNEPLSTKEYILGDGRVWKFMPDCILVEKEGNLMRASKRQKPAAFSASTPCLYLGVNSLRGSNEEARHYALVLGQSDAGNGTFCRLGLAWLDGLVDALFEGASEIEICIV</sequence>
<dbReference type="STRING" id="1149755.A0A2J6S913"/>
<dbReference type="OrthoDB" id="5125733at2759"/>
<accession>A0A2J6S913</accession>
<evidence type="ECO:0000313" key="3">
    <source>
        <dbReference type="Proteomes" id="UP000235786"/>
    </source>
</evidence>